<feature type="region of interest" description="Disordered" evidence="5">
    <location>
        <begin position="301"/>
        <end position="345"/>
    </location>
</feature>
<evidence type="ECO:0000313" key="7">
    <source>
        <dbReference type="EMBL" id="KAK3106635.1"/>
    </source>
</evidence>
<name>A0AA88YVI7_PINIB</name>
<dbReference type="GO" id="GO:0003700">
    <property type="term" value="F:DNA-binding transcription factor activity"/>
    <property type="evidence" value="ECO:0007669"/>
    <property type="project" value="InterPro"/>
</dbReference>
<dbReference type="Proteomes" id="UP001186944">
    <property type="component" value="Unassembled WGS sequence"/>
</dbReference>
<dbReference type="EMBL" id="VSWD01000003">
    <property type="protein sequence ID" value="KAK3106635.1"/>
    <property type="molecule type" value="Genomic_DNA"/>
</dbReference>
<feature type="domain" description="SWIM-type" evidence="6">
    <location>
        <begin position="240"/>
        <end position="274"/>
    </location>
</feature>
<gene>
    <name evidence="7" type="ORF">FSP39_024161</name>
</gene>
<dbReference type="PANTHER" id="PTHR47456">
    <property type="entry name" value="PHD-TYPE DOMAIN-CONTAINING PROTEIN"/>
    <property type="match status" value="1"/>
</dbReference>
<feature type="compositionally biased region" description="Polar residues" evidence="5">
    <location>
        <begin position="323"/>
        <end position="345"/>
    </location>
</feature>
<dbReference type="PROSITE" id="PS50966">
    <property type="entry name" value="ZF_SWIM"/>
    <property type="match status" value="1"/>
</dbReference>
<reference evidence="7" key="1">
    <citation type="submission" date="2019-08" db="EMBL/GenBank/DDBJ databases">
        <title>The improved chromosome-level genome for the pearl oyster Pinctada fucata martensii using PacBio sequencing and Hi-C.</title>
        <authorList>
            <person name="Zheng Z."/>
        </authorList>
    </citation>
    <scope>NUCLEOTIDE SEQUENCE</scope>
    <source>
        <strain evidence="7">ZZ-2019</strain>
        <tissue evidence="7">Adductor muscle</tissue>
    </source>
</reference>
<dbReference type="InterPro" id="IPR029309">
    <property type="entry name" value="CaRF"/>
</dbReference>
<protein>
    <recommendedName>
        <fullName evidence="6">SWIM-type domain-containing protein</fullName>
    </recommendedName>
</protein>
<comment type="caution">
    <text evidence="7">The sequence shown here is derived from an EMBL/GenBank/DDBJ whole genome shotgun (WGS) entry which is preliminary data.</text>
</comment>
<dbReference type="GO" id="GO:0008270">
    <property type="term" value="F:zinc ion binding"/>
    <property type="evidence" value="ECO:0007669"/>
    <property type="project" value="UniProtKB-KW"/>
</dbReference>
<feature type="compositionally biased region" description="Polar residues" evidence="5">
    <location>
        <begin position="357"/>
        <end position="375"/>
    </location>
</feature>
<keyword evidence="2 4" id="KW-0863">Zinc-finger</keyword>
<evidence type="ECO:0000256" key="1">
    <source>
        <dbReference type="ARBA" id="ARBA00022723"/>
    </source>
</evidence>
<evidence type="ECO:0000256" key="2">
    <source>
        <dbReference type="ARBA" id="ARBA00022771"/>
    </source>
</evidence>
<dbReference type="InterPro" id="IPR006564">
    <property type="entry name" value="Znf_PMZ"/>
</dbReference>
<keyword evidence="8" id="KW-1185">Reference proteome</keyword>
<keyword evidence="3" id="KW-0862">Zinc</keyword>
<feature type="region of interest" description="Disordered" evidence="5">
    <location>
        <begin position="357"/>
        <end position="380"/>
    </location>
</feature>
<dbReference type="InterPro" id="IPR007527">
    <property type="entry name" value="Znf_SWIM"/>
</dbReference>
<keyword evidence="1" id="KW-0479">Metal-binding</keyword>
<evidence type="ECO:0000256" key="5">
    <source>
        <dbReference type="SAM" id="MobiDB-lite"/>
    </source>
</evidence>
<evidence type="ECO:0000256" key="4">
    <source>
        <dbReference type="PROSITE-ProRule" id="PRU00325"/>
    </source>
</evidence>
<organism evidence="7 8">
    <name type="scientific">Pinctada imbricata</name>
    <name type="common">Atlantic pearl-oyster</name>
    <name type="synonym">Pinctada martensii</name>
    <dbReference type="NCBI Taxonomy" id="66713"/>
    <lineage>
        <taxon>Eukaryota</taxon>
        <taxon>Metazoa</taxon>
        <taxon>Spiralia</taxon>
        <taxon>Lophotrochozoa</taxon>
        <taxon>Mollusca</taxon>
        <taxon>Bivalvia</taxon>
        <taxon>Autobranchia</taxon>
        <taxon>Pteriomorphia</taxon>
        <taxon>Pterioida</taxon>
        <taxon>Pterioidea</taxon>
        <taxon>Pteriidae</taxon>
        <taxon>Pinctada</taxon>
    </lineage>
</organism>
<evidence type="ECO:0000313" key="8">
    <source>
        <dbReference type="Proteomes" id="UP001186944"/>
    </source>
</evidence>
<dbReference type="SMART" id="SM00575">
    <property type="entry name" value="ZnF_PMZ"/>
    <property type="match status" value="1"/>
</dbReference>
<dbReference type="AlphaFoldDB" id="A0AA88YVI7"/>
<dbReference type="Pfam" id="PF04434">
    <property type="entry name" value="SWIM"/>
    <property type="match status" value="1"/>
</dbReference>
<dbReference type="Pfam" id="PF15299">
    <property type="entry name" value="ALS2CR8"/>
    <property type="match status" value="1"/>
</dbReference>
<sequence>AGVSQPIDQQVAGKVKSLYVEGVQNVSKMERHIHTFVQKDLNITPLSPLTRRFNPTKKDIRNHMALAADELRLKGIAHATNESAFNTAVNRLQNHPHWSSNKRLQSWFSKHWLSVSKRWALAYRDNSSNIRVTTTNGLERKHGELKNYLSQSSDNSVSSLATILVKKFIPDNYKSYTIENIKAIQQYKQYSEEIPVFLFETTVFFKKHCMSRIQRCSDLTHRRLSDGSYQVKNVQSGGEYKVHLKKDLSSCTCTDWHIHHLPCKHILHIMIDKHYNWEDMPDNIKDNPLYIIDRDVVGLHQPIDATTPPDEASTELLPPVSNDMPTTNDLSHHQQTPTEPVQPTSDLAQPVADQFHNISDPIQPSASDHATSHVQPVNPLKPSCSRAQHLILAEC</sequence>
<evidence type="ECO:0000256" key="3">
    <source>
        <dbReference type="ARBA" id="ARBA00022833"/>
    </source>
</evidence>
<accession>A0AA88YVI7</accession>
<feature type="non-terminal residue" evidence="7">
    <location>
        <position position="1"/>
    </location>
</feature>
<proteinExistence type="predicted"/>
<evidence type="ECO:0000259" key="6">
    <source>
        <dbReference type="PROSITE" id="PS50966"/>
    </source>
</evidence>